<protein>
    <submittedName>
        <fullName evidence="3">Unannotated protein</fullName>
    </submittedName>
</protein>
<evidence type="ECO:0000259" key="2">
    <source>
        <dbReference type="PROSITE" id="PS50943"/>
    </source>
</evidence>
<dbReference type="PANTHER" id="PTHR46797">
    <property type="entry name" value="HTH-TYPE TRANSCRIPTIONAL REGULATOR"/>
    <property type="match status" value="1"/>
</dbReference>
<reference evidence="3" key="1">
    <citation type="submission" date="2020-05" db="EMBL/GenBank/DDBJ databases">
        <authorList>
            <person name="Chiriac C."/>
            <person name="Salcher M."/>
            <person name="Ghai R."/>
            <person name="Kavagutti S V."/>
        </authorList>
    </citation>
    <scope>NUCLEOTIDE SEQUENCE</scope>
</reference>
<dbReference type="GO" id="GO:0005829">
    <property type="term" value="C:cytosol"/>
    <property type="evidence" value="ECO:0007669"/>
    <property type="project" value="TreeGrafter"/>
</dbReference>
<accession>A0A6J6DXS0</accession>
<dbReference type="PROSITE" id="PS50943">
    <property type="entry name" value="HTH_CROC1"/>
    <property type="match status" value="1"/>
</dbReference>
<dbReference type="Gene3D" id="2.60.120.10">
    <property type="entry name" value="Jelly Rolls"/>
    <property type="match status" value="1"/>
</dbReference>
<dbReference type="CDD" id="cd00093">
    <property type="entry name" value="HTH_XRE"/>
    <property type="match status" value="1"/>
</dbReference>
<dbReference type="Gene3D" id="1.10.260.40">
    <property type="entry name" value="lambda repressor-like DNA-binding domains"/>
    <property type="match status" value="1"/>
</dbReference>
<dbReference type="InterPro" id="IPR013096">
    <property type="entry name" value="Cupin_2"/>
</dbReference>
<dbReference type="InterPro" id="IPR010982">
    <property type="entry name" value="Lambda_DNA-bd_dom_sf"/>
</dbReference>
<proteinExistence type="predicted"/>
<evidence type="ECO:0000256" key="1">
    <source>
        <dbReference type="ARBA" id="ARBA00023125"/>
    </source>
</evidence>
<dbReference type="SMART" id="SM00530">
    <property type="entry name" value="HTH_XRE"/>
    <property type="match status" value="1"/>
</dbReference>
<dbReference type="GO" id="GO:0003700">
    <property type="term" value="F:DNA-binding transcription factor activity"/>
    <property type="evidence" value="ECO:0007669"/>
    <property type="project" value="TreeGrafter"/>
</dbReference>
<dbReference type="InterPro" id="IPR014710">
    <property type="entry name" value="RmlC-like_jellyroll"/>
</dbReference>
<dbReference type="Pfam" id="PF07883">
    <property type="entry name" value="Cupin_2"/>
    <property type="match status" value="1"/>
</dbReference>
<dbReference type="PANTHER" id="PTHR46797:SF1">
    <property type="entry name" value="METHYLPHOSPHONATE SYNTHASE"/>
    <property type="match status" value="1"/>
</dbReference>
<gene>
    <name evidence="3" type="ORF">UFOPK1591_01188</name>
</gene>
<dbReference type="SUPFAM" id="SSF51182">
    <property type="entry name" value="RmlC-like cupins"/>
    <property type="match status" value="1"/>
</dbReference>
<name>A0A6J6DXS0_9ZZZZ</name>
<dbReference type="AlphaFoldDB" id="A0A6J6DXS0"/>
<feature type="domain" description="HTH cro/C1-type" evidence="2">
    <location>
        <begin position="9"/>
        <end position="63"/>
    </location>
</feature>
<dbReference type="InterPro" id="IPR001387">
    <property type="entry name" value="Cro/C1-type_HTH"/>
</dbReference>
<keyword evidence="1" id="KW-0238">DNA-binding</keyword>
<organism evidence="3">
    <name type="scientific">freshwater metagenome</name>
    <dbReference type="NCBI Taxonomy" id="449393"/>
    <lineage>
        <taxon>unclassified sequences</taxon>
        <taxon>metagenomes</taxon>
        <taxon>ecological metagenomes</taxon>
    </lineage>
</organism>
<dbReference type="SUPFAM" id="SSF47413">
    <property type="entry name" value="lambda repressor-like DNA-binding domains"/>
    <property type="match status" value="1"/>
</dbReference>
<dbReference type="CDD" id="cd02209">
    <property type="entry name" value="cupin_XRE_C"/>
    <property type="match status" value="1"/>
</dbReference>
<dbReference type="Pfam" id="PF01381">
    <property type="entry name" value="HTH_3"/>
    <property type="match status" value="1"/>
</dbReference>
<evidence type="ECO:0000313" key="3">
    <source>
        <dbReference type="EMBL" id="CAB4568951.1"/>
    </source>
</evidence>
<dbReference type="InterPro" id="IPR011051">
    <property type="entry name" value="RmlC_Cupin_sf"/>
</dbReference>
<dbReference type="GO" id="GO:0003677">
    <property type="term" value="F:DNA binding"/>
    <property type="evidence" value="ECO:0007669"/>
    <property type="project" value="UniProtKB-KW"/>
</dbReference>
<sequence length="220" mass="24136">MLHNIGTRLKERRTAAGMSLREMAREADVSPSFLSQIENGKSQPSVATLFSFARILGFKIDELFEDENAALAGGDVPHMQVGDGDEKDPARFWSNSAYTNRISLIHPSHRAQVGVAHGVHWERLAATPETSCNFMKLVYEPGSTSTDSGETVVHDGYEYGYILSGTFEVTIGSEVFVLSAGESIGFDCSIPHVFRNIGEVPVEGIWFIHGTHNGTPHRSR</sequence>
<dbReference type="InterPro" id="IPR050807">
    <property type="entry name" value="TransReg_Diox_bact_type"/>
</dbReference>
<dbReference type="EMBL" id="CAEZTD010000106">
    <property type="protein sequence ID" value="CAB4568951.1"/>
    <property type="molecule type" value="Genomic_DNA"/>
</dbReference>